<dbReference type="PANTHER" id="PTHR43750:SF1">
    <property type="entry name" value="GDP-MANNOSE 6-DEHYDROGENASE"/>
    <property type="match status" value="1"/>
</dbReference>
<dbReference type="EMBL" id="UINC01013384">
    <property type="protein sequence ID" value="SVA57863.1"/>
    <property type="molecule type" value="Genomic_DNA"/>
</dbReference>
<dbReference type="AlphaFoldDB" id="A0A381X0W1"/>
<dbReference type="GO" id="GO:0016616">
    <property type="term" value="F:oxidoreductase activity, acting on the CH-OH group of donors, NAD or NADP as acceptor"/>
    <property type="evidence" value="ECO:0007669"/>
    <property type="project" value="InterPro"/>
</dbReference>
<dbReference type="InterPro" id="IPR036291">
    <property type="entry name" value="NAD(P)-bd_dom_sf"/>
</dbReference>
<feature type="domain" description="UDP-glucose/GDP-mannose dehydrogenase N-terminal" evidence="1">
    <location>
        <begin position="1"/>
        <end position="165"/>
    </location>
</feature>
<gene>
    <name evidence="2" type="ORF">METZ01_LOCUS110717</name>
</gene>
<dbReference type="PANTHER" id="PTHR43750">
    <property type="entry name" value="UDP-GLUCOSE 6-DEHYDROGENASE TUAD"/>
    <property type="match status" value="1"/>
</dbReference>
<evidence type="ECO:0000313" key="2">
    <source>
        <dbReference type="EMBL" id="SVA57863.1"/>
    </source>
</evidence>
<protein>
    <recommendedName>
        <fullName evidence="1">UDP-glucose/GDP-mannose dehydrogenase N-terminal domain-containing protein</fullName>
    </recommendedName>
</protein>
<dbReference type="GO" id="GO:0051287">
    <property type="term" value="F:NAD binding"/>
    <property type="evidence" value="ECO:0007669"/>
    <property type="project" value="InterPro"/>
</dbReference>
<accession>A0A381X0W1</accession>
<feature type="non-terminal residue" evidence="2">
    <location>
        <position position="168"/>
    </location>
</feature>
<organism evidence="2">
    <name type="scientific">marine metagenome</name>
    <dbReference type="NCBI Taxonomy" id="408172"/>
    <lineage>
        <taxon>unclassified sequences</taxon>
        <taxon>metagenomes</taxon>
        <taxon>ecological metagenomes</taxon>
    </lineage>
</organism>
<dbReference type="Pfam" id="PF03721">
    <property type="entry name" value="UDPG_MGDP_dh_N"/>
    <property type="match status" value="1"/>
</dbReference>
<dbReference type="InterPro" id="IPR001732">
    <property type="entry name" value="UDP-Glc/GDP-Man_DH_N"/>
</dbReference>
<dbReference type="SUPFAM" id="SSF51735">
    <property type="entry name" value="NAD(P)-binding Rossmann-fold domains"/>
    <property type="match status" value="1"/>
</dbReference>
<reference evidence="2" key="1">
    <citation type="submission" date="2018-05" db="EMBL/GenBank/DDBJ databases">
        <authorList>
            <person name="Lanie J.A."/>
            <person name="Ng W.-L."/>
            <person name="Kazmierczak K.M."/>
            <person name="Andrzejewski T.M."/>
            <person name="Davidsen T.M."/>
            <person name="Wayne K.J."/>
            <person name="Tettelin H."/>
            <person name="Glass J.I."/>
            <person name="Rusch D."/>
            <person name="Podicherti R."/>
            <person name="Tsui H.-C.T."/>
            <person name="Winkler M.E."/>
        </authorList>
    </citation>
    <scope>NUCLEOTIDE SEQUENCE</scope>
</reference>
<dbReference type="Gene3D" id="3.40.50.720">
    <property type="entry name" value="NAD(P)-binding Rossmann-like Domain"/>
    <property type="match status" value="1"/>
</dbReference>
<sequence>MKIVLYGLGYVGSVTAAMLAKAGHAVTGIDTNSLKVDLINKGESPVNEPCLAELIRDQVIQGRLTAIKRDENSCNSDVIFICVGTPSRRDGALDDSQVRRVVEEIVANRSKSDDPLTIFNRSTCLPDTHLWANRIFKENSDLNANYVVHPEFLREGSALSDFQSPPLL</sequence>
<name>A0A381X0W1_9ZZZZ</name>
<proteinExistence type="predicted"/>
<evidence type="ECO:0000259" key="1">
    <source>
        <dbReference type="Pfam" id="PF03721"/>
    </source>
</evidence>